<evidence type="ECO:0000313" key="2">
    <source>
        <dbReference type="Proteomes" id="UP000321580"/>
    </source>
</evidence>
<dbReference type="RefSeq" id="WP_147166973.1">
    <property type="nucleotide sequence ID" value="NZ_VOOR01000013.1"/>
</dbReference>
<accession>A0A5C6RNK8</accession>
<keyword evidence="2" id="KW-1185">Reference proteome</keyword>
<evidence type="ECO:0000313" key="1">
    <source>
        <dbReference type="EMBL" id="TXB63797.1"/>
    </source>
</evidence>
<protein>
    <submittedName>
        <fullName evidence="1">Class I SAM-dependent methyltransferase</fullName>
    </submittedName>
</protein>
<gene>
    <name evidence="1" type="ORF">FRY97_08250</name>
</gene>
<dbReference type="Gene3D" id="3.40.50.150">
    <property type="entry name" value="Vaccinia Virus protein VP39"/>
    <property type="match status" value="1"/>
</dbReference>
<keyword evidence="1" id="KW-0489">Methyltransferase</keyword>
<dbReference type="SUPFAM" id="SSF53335">
    <property type="entry name" value="S-adenosyl-L-methionine-dependent methyltransferases"/>
    <property type="match status" value="1"/>
</dbReference>
<dbReference type="EMBL" id="VOOR01000013">
    <property type="protein sequence ID" value="TXB63797.1"/>
    <property type="molecule type" value="Genomic_DNA"/>
</dbReference>
<reference evidence="1 2" key="1">
    <citation type="submission" date="2019-08" db="EMBL/GenBank/DDBJ databases">
        <title>Genome of Phaeodactylibacter luteus.</title>
        <authorList>
            <person name="Bowman J.P."/>
        </authorList>
    </citation>
    <scope>NUCLEOTIDE SEQUENCE [LARGE SCALE GENOMIC DNA]</scope>
    <source>
        <strain evidence="1 2">KCTC 42180</strain>
    </source>
</reference>
<dbReference type="GO" id="GO:0032259">
    <property type="term" value="P:methylation"/>
    <property type="evidence" value="ECO:0007669"/>
    <property type="project" value="UniProtKB-KW"/>
</dbReference>
<comment type="caution">
    <text evidence="1">The sequence shown here is derived from an EMBL/GenBank/DDBJ whole genome shotgun (WGS) entry which is preliminary data.</text>
</comment>
<organism evidence="1 2">
    <name type="scientific">Phaeodactylibacter luteus</name>
    <dbReference type="NCBI Taxonomy" id="1564516"/>
    <lineage>
        <taxon>Bacteria</taxon>
        <taxon>Pseudomonadati</taxon>
        <taxon>Bacteroidota</taxon>
        <taxon>Saprospiria</taxon>
        <taxon>Saprospirales</taxon>
        <taxon>Haliscomenobacteraceae</taxon>
        <taxon>Phaeodactylibacter</taxon>
    </lineage>
</organism>
<proteinExistence type="predicted"/>
<dbReference type="Pfam" id="PF13489">
    <property type="entry name" value="Methyltransf_23"/>
    <property type="match status" value="1"/>
</dbReference>
<dbReference type="InterPro" id="IPR029063">
    <property type="entry name" value="SAM-dependent_MTases_sf"/>
</dbReference>
<sequence>MNVNCRVCSGKTNVTFQKKVLGKYLVNYAKCEKCGLIQTETPFWLDEAYSSAITSLDIGLISRNLHYQTVVSRIIENTFNSRGKFLDYGGGYGMFVRMMRDRGFNYYRQDIHCDNLFAKYFDIEDLSKSDRQFELVTAFEVMEHLVDPVDELNKILSYGKNVLFSTELQPENNIEGWWYIASETGQHIAFYTEKALKILADRFGLNFYTNGRTLHLFTEKEFDTNPLEMQQAKSGLFIRGLRKIRRMIYSEITNPRPSLLSIDFEMVKQKVQQDLSQGQ</sequence>
<keyword evidence="1" id="KW-0808">Transferase</keyword>
<dbReference type="GO" id="GO:0008168">
    <property type="term" value="F:methyltransferase activity"/>
    <property type="evidence" value="ECO:0007669"/>
    <property type="project" value="UniProtKB-KW"/>
</dbReference>
<dbReference type="AlphaFoldDB" id="A0A5C6RNK8"/>
<dbReference type="Proteomes" id="UP000321580">
    <property type="component" value="Unassembled WGS sequence"/>
</dbReference>
<dbReference type="OrthoDB" id="9816564at2"/>
<name>A0A5C6RNK8_9BACT</name>